<feature type="compositionally biased region" description="Low complexity" evidence="5">
    <location>
        <begin position="27"/>
        <end position="48"/>
    </location>
</feature>
<accession>A0A1Q8I338</accession>
<feature type="chain" id="PRO_5011960325" evidence="7">
    <location>
        <begin position="29"/>
        <end position="479"/>
    </location>
</feature>
<comment type="caution">
    <text evidence="9">The sequence shown here is derived from an EMBL/GenBank/DDBJ whole genome shotgun (WGS) entry which is preliminary data.</text>
</comment>
<feature type="compositionally biased region" description="Pro residues" evidence="5">
    <location>
        <begin position="49"/>
        <end position="58"/>
    </location>
</feature>
<organism evidence="9 10">
    <name type="scientific">Actinomyces oris</name>
    <dbReference type="NCBI Taxonomy" id="544580"/>
    <lineage>
        <taxon>Bacteria</taxon>
        <taxon>Bacillati</taxon>
        <taxon>Actinomycetota</taxon>
        <taxon>Actinomycetes</taxon>
        <taxon>Actinomycetales</taxon>
        <taxon>Actinomycetaceae</taxon>
        <taxon>Actinomyces</taxon>
    </lineage>
</organism>
<dbReference type="PROSITE" id="PS50847">
    <property type="entry name" value="GRAM_POS_ANCHORING"/>
    <property type="match status" value="1"/>
</dbReference>
<gene>
    <name evidence="9" type="ORF">BKH32_03025</name>
</gene>
<dbReference type="InterPro" id="IPR019931">
    <property type="entry name" value="LPXTG_anchor"/>
</dbReference>
<evidence type="ECO:0000313" key="9">
    <source>
        <dbReference type="EMBL" id="OLL15512.1"/>
    </source>
</evidence>
<evidence type="ECO:0000256" key="3">
    <source>
        <dbReference type="ARBA" id="ARBA00022729"/>
    </source>
</evidence>
<dbReference type="Proteomes" id="UP000185736">
    <property type="component" value="Unassembled WGS sequence"/>
</dbReference>
<feature type="compositionally biased region" description="Gly residues" evidence="5">
    <location>
        <begin position="335"/>
        <end position="346"/>
    </location>
</feature>
<feature type="compositionally biased region" description="Polar residues" evidence="5">
    <location>
        <begin position="305"/>
        <end position="322"/>
    </location>
</feature>
<evidence type="ECO:0000313" key="10">
    <source>
        <dbReference type="Proteomes" id="UP000185736"/>
    </source>
</evidence>
<sequence>MRLGRPLAAASAVAAMTGASLIASPVLANSSNSNSPSTPSSTAEATTPPGSPAQPSPAPSRATEATPAPGRTAEATPAPGRTAETTPAPGKTAEATPAPDKTSEGSSFKITQQKTFVSASTNTSFTISGTGCTGKQAAVGIALYAPDGTISDVVKTKAAADGSWTSDLDLAALIKSIGSTTATTTDGWTIGAGCMTYGDKTETTQVTKQQQTQIYFDDTRISGSYEVSTRTESQSQTFTFNAQGFYASERVTVLLKSKSDSSICYTLGELTVDADGNLTGNLPAPTDAPDGEYVLVLIGSHHSETATSQTVTTVSRHTFTIESTERSTTETTENNGGGNNGGGGDKQAGSDKTTEQKASERQTTEQKSTEQNNTERSTSENNGGSNGGSNSNTNAGNKQAGGDKRTNAGNNKGGAEKGNNLSSNAGEPSSGNRAGSETSKDSDGSLAHTGANGMIFGGIAAFLVVAGGAALVLRRRNKA</sequence>
<keyword evidence="6" id="KW-0812">Transmembrane</keyword>
<keyword evidence="1" id="KW-0134">Cell wall</keyword>
<protein>
    <submittedName>
        <fullName evidence="9">Peptidase</fullName>
    </submittedName>
</protein>
<dbReference type="Pfam" id="PF00746">
    <property type="entry name" value="Gram_pos_anchor"/>
    <property type="match status" value="1"/>
</dbReference>
<keyword evidence="6" id="KW-0472">Membrane</keyword>
<proteinExistence type="predicted"/>
<dbReference type="RefSeq" id="WP_075248565.1">
    <property type="nucleotide sequence ID" value="NZ_MSGO01000009.1"/>
</dbReference>
<keyword evidence="6" id="KW-1133">Transmembrane helix</keyword>
<feature type="region of interest" description="Disordered" evidence="5">
    <location>
        <begin position="305"/>
        <end position="446"/>
    </location>
</feature>
<dbReference type="NCBIfam" id="TIGR01167">
    <property type="entry name" value="LPXTG_anchor"/>
    <property type="match status" value="1"/>
</dbReference>
<keyword evidence="3 7" id="KW-0732">Signal</keyword>
<evidence type="ECO:0000259" key="8">
    <source>
        <dbReference type="PROSITE" id="PS50847"/>
    </source>
</evidence>
<evidence type="ECO:0000256" key="7">
    <source>
        <dbReference type="SAM" id="SignalP"/>
    </source>
</evidence>
<reference evidence="9 10" key="1">
    <citation type="submission" date="2016-12" db="EMBL/GenBank/DDBJ databases">
        <title>Genomic comparison of strains in the 'Actinomyces naeslundii' group.</title>
        <authorList>
            <person name="Mughal S.R."/>
            <person name="Do T."/>
            <person name="Gilbert S.C."/>
            <person name="Witherden E.A."/>
            <person name="Didelot X."/>
            <person name="Beighton D."/>
        </authorList>
    </citation>
    <scope>NUCLEOTIDE SEQUENCE [LARGE SCALE GENOMIC DNA]</scope>
    <source>
        <strain evidence="9 10">S64C</strain>
    </source>
</reference>
<feature type="compositionally biased region" description="Basic and acidic residues" evidence="5">
    <location>
        <begin position="348"/>
        <end position="368"/>
    </location>
</feature>
<feature type="region of interest" description="Disordered" evidence="5">
    <location>
        <begin position="27"/>
        <end position="108"/>
    </location>
</feature>
<evidence type="ECO:0000256" key="5">
    <source>
        <dbReference type="SAM" id="MobiDB-lite"/>
    </source>
</evidence>
<feature type="signal peptide" evidence="7">
    <location>
        <begin position="1"/>
        <end position="28"/>
    </location>
</feature>
<feature type="compositionally biased region" description="Low complexity" evidence="5">
    <location>
        <begin position="379"/>
        <end position="397"/>
    </location>
</feature>
<keyword evidence="2" id="KW-0964">Secreted</keyword>
<evidence type="ECO:0000256" key="2">
    <source>
        <dbReference type="ARBA" id="ARBA00022525"/>
    </source>
</evidence>
<evidence type="ECO:0000256" key="4">
    <source>
        <dbReference type="ARBA" id="ARBA00023088"/>
    </source>
</evidence>
<dbReference type="EMBL" id="MSGO01000009">
    <property type="protein sequence ID" value="OLL15512.1"/>
    <property type="molecule type" value="Genomic_DNA"/>
</dbReference>
<feature type="domain" description="Gram-positive cocci surface proteins LPxTG" evidence="8">
    <location>
        <begin position="446"/>
        <end position="479"/>
    </location>
</feature>
<evidence type="ECO:0000256" key="6">
    <source>
        <dbReference type="SAM" id="Phobius"/>
    </source>
</evidence>
<evidence type="ECO:0000256" key="1">
    <source>
        <dbReference type="ARBA" id="ARBA00022512"/>
    </source>
</evidence>
<name>A0A1Q8I338_9ACTO</name>
<feature type="transmembrane region" description="Helical" evidence="6">
    <location>
        <begin position="454"/>
        <end position="473"/>
    </location>
</feature>
<feature type="compositionally biased region" description="Polar residues" evidence="5">
    <location>
        <begin position="421"/>
        <end position="437"/>
    </location>
</feature>
<keyword evidence="4" id="KW-0572">Peptidoglycan-anchor</keyword>
<dbReference type="AlphaFoldDB" id="A0A1Q8I338"/>